<proteinExistence type="predicted"/>
<keyword evidence="2" id="KW-1185">Reference proteome</keyword>
<dbReference type="Proteomes" id="UP000601223">
    <property type="component" value="Unassembled WGS sequence"/>
</dbReference>
<organism evidence="1 2">
    <name type="scientific">Catellatospora bangladeshensis</name>
    <dbReference type="NCBI Taxonomy" id="310355"/>
    <lineage>
        <taxon>Bacteria</taxon>
        <taxon>Bacillati</taxon>
        <taxon>Actinomycetota</taxon>
        <taxon>Actinomycetes</taxon>
        <taxon>Micromonosporales</taxon>
        <taxon>Micromonosporaceae</taxon>
        <taxon>Catellatospora</taxon>
    </lineage>
</organism>
<reference evidence="1 2" key="1">
    <citation type="submission" date="2021-01" db="EMBL/GenBank/DDBJ databases">
        <title>Whole genome shotgun sequence of Catellatospora bangladeshensis NBRC 107357.</title>
        <authorList>
            <person name="Komaki H."/>
            <person name="Tamura T."/>
        </authorList>
    </citation>
    <scope>NUCLEOTIDE SEQUENCE [LARGE SCALE GENOMIC DNA]</scope>
    <source>
        <strain evidence="1 2">NBRC 107357</strain>
    </source>
</reference>
<evidence type="ECO:0000313" key="2">
    <source>
        <dbReference type="Proteomes" id="UP000601223"/>
    </source>
</evidence>
<dbReference type="RefSeq" id="WP_203750366.1">
    <property type="nucleotide sequence ID" value="NZ_BONF01000029.1"/>
</dbReference>
<sequence length="291" mass="32265">MVIYVGTLAAVAVSTVVTSLGQGAGEQLFAGVRSAVDKGYDAITDQQTVSVTAIVERDQNIQGETWVLPEPLTATADEERLLANPYSTTHDMDAGDIEPLRSWARGRGGADPEVSFLKLVVEGRLKSTTVRIVNIKASVVRRGEPLAGTLLMAGPQGGDTLTSIGFDLDENEPVARTLDGKTGKFGSPYFSTQETTTLSHGEQVVFQITARTERHYVEWCVELQLVVDRKLESYRTCPNGKAMRTTAFHERPGPRGKPEVDPRAYQTLYVWAWDIFPNRFMRQDPRTYQWR</sequence>
<gene>
    <name evidence="1" type="ORF">Cba03nite_48170</name>
</gene>
<evidence type="ECO:0000313" key="1">
    <source>
        <dbReference type="EMBL" id="GIF83468.1"/>
    </source>
</evidence>
<protein>
    <submittedName>
        <fullName evidence="1">Uncharacterized protein</fullName>
    </submittedName>
</protein>
<dbReference type="AlphaFoldDB" id="A0A8J3JMT2"/>
<comment type="caution">
    <text evidence="1">The sequence shown here is derived from an EMBL/GenBank/DDBJ whole genome shotgun (WGS) entry which is preliminary data.</text>
</comment>
<name>A0A8J3JMT2_9ACTN</name>
<accession>A0A8J3JMT2</accession>
<dbReference type="EMBL" id="BONF01000029">
    <property type="protein sequence ID" value="GIF83468.1"/>
    <property type="molecule type" value="Genomic_DNA"/>
</dbReference>